<protein>
    <submittedName>
        <fullName evidence="1">Uncharacterized protein</fullName>
    </submittedName>
</protein>
<evidence type="ECO:0000313" key="1">
    <source>
        <dbReference type="EMBL" id="MBO1927769.1"/>
    </source>
</evidence>
<dbReference type="RefSeq" id="WP_208150383.1">
    <property type="nucleotide sequence ID" value="NZ_JAGETV010000017.1"/>
</dbReference>
<dbReference type="EMBL" id="JAGETV010000017">
    <property type="protein sequence ID" value="MBO1927769.1"/>
    <property type="molecule type" value="Genomic_DNA"/>
</dbReference>
<dbReference type="Proteomes" id="UP000664835">
    <property type="component" value="Unassembled WGS sequence"/>
</dbReference>
<comment type="caution">
    <text evidence="1">The sequence shown here is derived from an EMBL/GenBank/DDBJ whole genome shotgun (WGS) entry which is preliminary data.</text>
</comment>
<sequence length="82" mass="9386">MQYISLNPELCDSLRDQMQQNGWQITHQDVGQTELCGYGYIIKWQKDDAKVILNYEDHQGKAQANLELSPSARAEIDAYLLA</sequence>
<accession>A0ABS3Q617</accession>
<organism evidence="1 2">
    <name type="scientific">Thiomicrorhabdus marina</name>
    <dbReference type="NCBI Taxonomy" id="2818442"/>
    <lineage>
        <taxon>Bacteria</taxon>
        <taxon>Pseudomonadati</taxon>
        <taxon>Pseudomonadota</taxon>
        <taxon>Gammaproteobacteria</taxon>
        <taxon>Thiotrichales</taxon>
        <taxon>Piscirickettsiaceae</taxon>
        <taxon>Thiomicrorhabdus</taxon>
    </lineage>
</organism>
<keyword evidence="2" id="KW-1185">Reference proteome</keyword>
<evidence type="ECO:0000313" key="2">
    <source>
        <dbReference type="Proteomes" id="UP000664835"/>
    </source>
</evidence>
<proteinExistence type="predicted"/>
<name>A0ABS3Q617_9GAMM</name>
<reference evidence="1 2" key="1">
    <citation type="submission" date="2021-03" db="EMBL/GenBank/DDBJ databases">
        <title>Thiomicrorhabdus sp.nov.,novel sulfur-oxidizing bacteria isolated from coastal sediment.</title>
        <authorList>
            <person name="Liu X."/>
        </authorList>
    </citation>
    <scope>NUCLEOTIDE SEQUENCE [LARGE SCALE GENOMIC DNA]</scope>
    <source>
        <strain evidence="1 2">6S2-11</strain>
    </source>
</reference>
<gene>
    <name evidence="1" type="ORF">J3998_09290</name>
</gene>